<protein>
    <submittedName>
        <fullName evidence="1">Uncharacterized protein</fullName>
    </submittedName>
</protein>
<dbReference type="PANTHER" id="PTHR47331">
    <property type="entry name" value="PHD-TYPE DOMAIN-CONTAINING PROTEIN"/>
    <property type="match status" value="1"/>
</dbReference>
<accession>A0A6V7YBA4</accession>
<dbReference type="PANTHER" id="PTHR47331:SF1">
    <property type="entry name" value="GAG-LIKE PROTEIN"/>
    <property type="match status" value="1"/>
</dbReference>
<proteinExistence type="predicted"/>
<comment type="caution">
    <text evidence="1">The sequence shown here is derived from an EMBL/GenBank/DDBJ whole genome shotgun (WGS) entry which is preliminary data.</text>
</comment>
<dbReference type="EMBL" id="CAJEWN010003864">
    <property type="protein sequence ID" value="CAD2208796.1"/>
    <property type="molecule type" value="Genomic_DNA"/>
</dbReference>
<dbReference type="AlphaFoldDB" id="A0A6V7YBA4"/>
<sequence>MTKNIEYLNSRKESIRGFTLMDPGATCTLISERFAQKLGISDSEIKHKTELEVDGYAGKKSRFTSYRIKIEFKLKNGTITSTEGYTTPNLDQMKIYCPSDPREFWLHDDKEIEVKQRTPDILFGLSDVLKLLENIENLSKQRFLLRTKVGPIICGKAKIKEAGIQDETQYVMSAVGEITEKTINQLPDGRYEVGWPWRIESKRTLQTNFGVSLGRLRSLWKKYRENPEVLETMDKTIKEQLDLNMIEIAPKNTNIVHYLPHQPVFKSSSSFTKLRVVFDAGSGKTPLNNELLRGAVLLPQLPGVLIRTLMFNNLLIADIAKAFFTDPIETGRQGRY</sequence>
<dbReference type="Proteomes" id="UP000580250">
    <property type="component" value="Unassembled WGS sequence"/>
</dbReference>
<gene>
    <name evidence="1" type="ORF">MENT_LOCUS62874</name>
</gene>
<reference evidence="1 2" key="1">
    <citation type="submission" date="2020-08" db="EMBL/GenBank/DDBJ databases">
        <authorList>
            <person name="Koutsovoulos G."/>
            <person name="Danchin GJ E."/>
        </authorList>
    </citation>
    <scope>NUCLEOTIDE SEQUENCE [LARGE SCALE GENOMIC DNA]</scope>
</reference>
<name>A0A6V7YBA4_MELEN</name>
<evidence type="ECO:0000313" key="1">
    <source>
        <dbReference type="EMBL" id="CAD2208796.1"/>
    </source>
</evidence>
<evidence type="ECO:0000313" key="2">
    <source>
        <dbReference type="Proteomes" id="UP000580250"/>
    </source>
</evidence>
<organism evidence="1 2">
    <name type="scientific">Meloidogyne enterolobii</name>
    <name type="common">Root-knot nematode worm</name>
    <name type="synonym">Meloidogyne mayaguensis</name>
    <dbReference type="NCBI Taxonomy" id="390850"/>
    <lineage>
        <taxon>Eukaryota</taxon>
        <taxon>Metazoa</taxon>
        <taxon>Ecdysozoa</taxon>
        <taxon>Nematoda</taxon>
        <taxon>Chromadorea</taxon>
        <taxon>Rhabditida</taxon>
        <taxon>Tylenchina</taxon>
        <taxon>Tylenchomorpha</taxon>
        <taxon>Tylenchoidea</taxon>
        <taxon>Meloidogynidae</taxon>
        <taxon>Meloidogyninae</taxon>
        <taxon>Meloidogyne</taxon>
    </lineage>
</organism>
<dbReference type="OrthoDB" id="5864674at2759"/>
<dbReference type="SUPFAM" id="SSF56672">
    <property type="entry name" value="DNA/RNA polymerases"/>
    <property type="match status" value="1"/>
</dbReference>
<dbReference type="InterPro" id="IPR043502">
    <property type="entry name" value="DNA/RNA_pol_sf"/>
</dbReference>